<name>A0A7V7P3J6_9PSED</name>
<accession>A0A7V7P3J6</accession>
<evidence type="ECO:0000313" key="1">
    <source>
        <dbReference type="EMBL" id="KAB0504049.1"/>
    </source>
</evidence>
<dbReference type="Proteomes" id="UP000434925">
    <property type="component" value="Unassembled WGS sequence"/>
</dbReference>
<dbReference type="RefSeq" id="WP_151152220.1">
    <property type="nucleotide sequence ID" value="NZ_JABTYG010000042.1"/>
</dbReference>
<dbReference type="AlphaFoldDB" id="A0A7V7P3J6"/>
<reference evidence="1 2" key="1">
    <citation type="submission" date="2019-09" db="EMBL/GenBank/DDBJ databases">
        <title>Draft genome sequences of 48 bacterial type strains from the CCUG.</title>
        <authorList>
            <person name="Tunovic T."/>
            <person name="Pineiro-Iglesias B."/>
            <person name="Unosson C."/>
            <person name="Inganas E."/>
            <person name="Ohlen M."/>
            <person name="Cardew S."/>
            <person name="Jensie-Markopoulos S."/>
            <person name="Salva-Serra F."/>
            <person name="Jaen-Luchoro D."/>
            <person name="Karlsson R."/>
            <person name="Svensson-Stadler L."/>
            <person name="Chun J."/>
            <person name="Moore E."/>
        </authorList>
    </citation>
    <scope>NUCLEOTIDE SEQUENCE [LARGE SCALE GENOMIC DNA]</scope>
    <source>
        <strain evidence="1 2">CCUG 51522</strain>
    </source>
</reference>
<organism evidence="1 2">
    <name type="scientific">Pseudomonas lini</name>
    <dbReference type="NCBI Taxonomy" id="163011"/>
    <lineage>
        <taxon>Bacteria</taxon>
        <taxon>Pseudomonadati</taxon>
        <taxon>Pseudomonadota</taxon>
        <taxon>Gammaproteobacteria</taxon>
        <taxon>Pseudomonadales</taxon>
        <taxon>Pseudomonadaceae</taxon>
        <taxon>Pseudomonas</taxon>
    </lineage>
</organism>
<comment type="caution">
    <text evidence="1">The sequence shown here is derived from an EMBL/GenBank/DDBJ whole genome shotgun (WGS) entry which is preliminary data.</text>
</comment>
<protein>
    <submittedName>
        <fullName evidence="1">Uncharacterized protein</fullName>
    </submittedName>
</protein>
<gene>
    <name evidence="1" type="ORF">F7R14_13315</name>
</gene>
<proteinExistence type="predicted"/>
<dbReference type="EMBL" id="VZPO01000005">
    <property type="protein sequence ID" value="KAB0504049.1"/>
    <property type="molecule type" value="Genomic_DNA"/>
</dbReference>
<evidence type="ECO:0000313" key="2">
    <source>
        <dbReference type="Proteomes" id="UP000434925"/>
    </source>
</evidence>
<sequence>MNVFSHCLPHSAQLFRFSALQFNNEASGHLNHKPIYQYMPLLAAGFDPINGFAALLTGLSGVVTAPAADIDPALCSARCGILHDELRL</sequence>